<reference evidence="2 3" key="1">
    <citation type="submission" date="2013-09" db="EMBL/GenBank/DDBJ databases">
        <title>Corchorus capsularis genome sequencing.</title>
        <authorList>
            <person name="Alam M."/>
            <person name="Haque M.S."/>
            <person name="Islam M.S."/>
            <person name="Emdad E.M."/>
            <person name="Islam M.M."/>
            <person name="Ahmed B."/>
            <person name="Halim A."/>
            <person name="Hossen Q.M.M."/>
            <person name="Hossain M.Z."/>
            <person name="Ahmed R."/>
            <person name="Khan M.M."/>
            <person name="Islam R."/>
            <person name="Rashid M.M."/>
            <person name="Khan S.A."/>
            <person name="Rahman M.S."/>
            <person name="Alam M."/>
        </authorList>
    </citation>
    <scope>NUCLEOTIDE SEQUENCE [LARGE SCALE GENOMIC DNA]</scope>
    <source>
        <strain evidence="3">cv. CVL-1</strain>
        <tissue evidence="2">Whole seedling</tissue>
    </source>
</reference>
<gene>
    <name evidence="2" type="ORF">CCACVL1_02437</name>
</gene>
<evidence type="ECO:0000313" key="2">
    <source>
        <dbReference type="EMBL" id="OMP03403.1"/>
    </source>
</evidence>
<keyword evidence="3" id="KW-1185">Reference proteome</keyword>
<evidence type="ECO:0000256" key="1">
    <source>
        <dbReference type="SAM" id="MobiDB-lite"/>
    </source>
</evidence>
<dbReference type="Proteomes" id="UP000188268">
    <property type="component" value="Unassembled WGS sequence"/>
</dbReference>
<feature type="compositionally biased region" description="Polar residues" evidence="1">
    <location>
        <begin position="22"/>
        <end position="34"/>
    </location>
</feature>
<protein>
    <submittedName>
        <fullName evidence="2">Uncharacterized protein</fullName>
    </submittedName>
</protein>
<evidence type="ECO:0000313" key="3">
    <source>
        <dbReference type="Proteomes" id="UP000188268"/>
    </source>
</evidence>
<comment type="caution">
    <text evidence="2">The sequence shown here is derived from an EMBL/GenBank/DDBJ whole genome shotgun (WGS) entry which is preliminary data.</text>
</comment>
<organism evidence="2 3">
    <name type="scientific">Corchorus capsularis</name>
    <name type="common">Jute</name>
    <dbReference type="NCBI Taxonomy" id="210143"/>
    <lineage>
        <taxon>Eukaryota</taxon>
        <taxon>Viridiplantae</taxon>
        <taxon>Streptophyta</taxon>
        <taxon>Embryophyta</taxon>
        <taxon>Tracheophyta</taxon>
        <taxon>Spermatophyta</taxon>
        <taxon>Magnoliopsida</taxon>
        <taxon>eudicotyledons</taxon>
        <taxon>Gunneridae</taxon>
        <taxon>Pentapetalae</taxon>
        <taxon>rosids</taxon>
        <taxon>malvids</taxon>
        <taxon>Malvales</taxon>
        <taxon>Malvaceae</taxon>
        <taxon>Grewioideae</taxon>
        <taxon>Apeibeae</taxon>
        <taxon>Corchorus</taxon>
    </lineage>
</organism>
<sequence>MPTRARPSQTSSPSDFREQLRRSITNGASGRTSPTALTNAVVNAHDGVQRALGEAATASDAQQMAKARGDYTAALARLDRAYDAAANAASPEGAAALQEMKRGDDARFGSAADRVGLFATAPAPSAPAAAAPVLPPNITAVNGAVYVCDKAIADGNNVACREISADGKQCTNVTLADGDIGWRDSIATPCRGDDLAQRRAFLAANPEIAATVNGLPAPFTMDSRGTADAIAKLTGQPANPEAEKALAAMTPECRATLQRYIAAAQTNDGPGATAQYAALKQAGGCGVLPKPDPRFISCGNTPLLDQTFGACDQQPERSAQ</sequence>
<proteinExistence type="predicted"/>
<dbReference type="EMBL" id="AWWV01006064">
    <property type="protein sequence ID" value="OMP03403.1"/>
    <property type="molecule type" value="Genomic_DNA"/>
</dbReference>
<accession>A0A1R3K8K5</accession>
<name>A0A1R3K8K5_COCAP</name>
<dbReference type="Gramene" id="OMP03403">
    <property type="protein sequence ID" value="OMP03403"/>
    <property type="gene ID" value="CCACVL1_02437"/>
</dbReference>
<dbReference type="AlphaFoldDB" id="A0A1R3K8K5"/>
<feature type="compositionally biased region" description="Polar residues" evidence="1">
    <location>
        <begin position="1"/>
        <end position="14"/>
    </location>
</feature>
<feature type="region of interest" description="Disordered" evidence="1">
    <location>
        <begin position="1"/>
        <end position="34"/>
    </location>
</feature>